<sequence>MIEGKVTRVATDAIPAPDAQQLENKPDKELQSTIPIRNAQRVQNLVFPITVVPDVNRIDVGGTTVPLSPEWRYRSRSRPEAG</sequence>
<dbReference type="AlphaFoldDB" id="A0A109K346"/>
<protein>
    <submittedName>
        <fullName evidence="2">Uncharacterized protein</fullName>
    </submittedName>
</protein>
<evidence type="ECO:0000313" key="2">
    <source>
        <dbReference type="EMBL" id="KWV59838.1"/>
    </source>
</evidence>
<organism evidence="2 3">
    <name type="scientific">Rhizobium altiplani</name>
    <dbReference type="NCBI Taxonomy" id="1864509"/>
    <lineage>
        <taxon>Bacteria</taxon>
        <taxon>Pseudomonadati</taxon>
        <taxon>Pseudomonadota</taxon>
        <taxon>Alphaproteobacteria</taxon>
        <taxon>Hyphomicrobiales</taxon>
        <taxon>Rhizobiaceae</taxon>
        <taxon>Rhizobium/Agrobacterium group</taxon>
        <taxon>Rhizobium</taxon>
    </lineage>
</organism>
<dbReference type="RefSeq" id="WP_007539268.1">
    <property type="nucleotide sequence ID" value="NZ_LNCD01000004.1"/>
</dbReference>
<name>A0A109K346_9HYPH</name>
<dbReference type="Proteomes" id="UP000068164">
    <property type="component" value="Unassembled WGS sequence"/>
</dbReference>
<feature type="region of interest" description="Disordered" evidence="1">
    <location>
        <begin position="1"/>
        <end position="30"/>
    </location>
</feature>
<gene>
    <name evidence="2" type="ORF">AS026_27770</name>
</gene>
<comment type="caution">
    <text evidence="2">The sequence shown here is derived from an EMBL/GenBank/DDBJ whole genome shotgun (WGS) entry which is preliminary data.</text>
</comment>
<accession>A0A109K346</accession>
<evidence type="ECO:0000256" key="1">
    <source>
        <dbReference type="SAM" id="MobiDB-lite"/>
    </source>
</evidence>
<dbReference type="EMBL" id="LNCD01000004">
    <property type="protein sequence ID" value="KWV59838.1"/>
    <property type="molecule type" value="Genomic_DNA"/>
</dbReference>
<keyword evidence="3" id="KW-1185">Reference proteome</keyword>
<proteinExistence type="predicted"/>
<evidence type="ECO:0000313" key="3">
    <source>
        <dbReference type="Proteomes" id="UP000068164"/>
    </source>
</evidence>
<reference evidence="2 3" key="1">
    <citation type="submission" date="2015-11" db="EMBL/GenBank/DDBJ databases">
        <title>Draft Genome Sequence of the Strain BR 10423 (Rhizobium sp.) isolated from nodules of Mimosa pudica.</title>
        <authorList>
            <person name="Barauna A.C."/>
            <person name="Zilli J.E."/>
            <person name="Simoes-Araujo J.L."/>
            <person name="Reis V.M."/>
            <person name="James E.K."/>
            <person name="Reis F.B.Jr."/>
            <person name="Rouws L.F."/>
            <person name="Passos S.R."/>
            <person name="Gois S.R."/>
        </authorList>
    </citation>
    <scope>NUCLEOTIDE SEQUENCE [LARGE SCALE GENOMIC DNA]</scope>
    <source>
        <strain evidence="2 3">BR10423</strain>
    </source>
</reference>